<organism evidence="2 3">
    <name type="scientific">Nonomuraea soli</name>
    <dbReference type="NCBI Taxonomy" id="1032476"/>
    <lineage>
        <taxon>Bacteria</taxon>
        <taxon>Bacillati</taxon>
        <taxon>Actinomycetota</taxon>
        <taxon>Actinomycetes</taxon>
        <taxon>Streptosporangiales</taxon>
        <taxon>Streptosporangiaceae</taxon>
        <taxon>Nonomuraea</taxon>
    </lineage>
</organism>
<comment type="caution">
    <text evidence="2">The sequence shown here is derived from an EMBL/GenBank/DDBJ whole genome shotgun (WGS) entry which is preliminary data.</text>
</comment>
<dbReference type="PANTHER" id="PTHR38011">
    <property type="entry name" value="DIHYDROFOLATE REDUCTASE FAMILY PROTEIN (AFU_ORTHOLOGUE AFUA_8G06820)"/>
    <property type="match status" value="1"/>
</dbReference>
<dbReference type="AlphaFoldDB" id="A0A7W0CJJ6"/>
<dbReference type="RefSeq" id="WP_181610992.1">
    <property type="nucleotide sequence ID" value="NZ_BAABAM010000002.1"/>
</dbReference>
<reference evidence="2 3" key="1">
    <citation type="submission" date="2020-07" db="EMBL/GenBank/DDBJ databases">
        <title>Genomic Encyclopedia of Type Strains, Phase IV (KMG-IV): sequencing the most valuable type-strain genomes for metagenomic binning, comparative biology and taxonomic classification.</title>
        <authorList>
            <person name="Goeker M."/>
        </authorList>
    </citation>
    <scope>NUCLEOTIDE SEQUENCE [LARGE SCALE GENOMIC DNA]</scope>
    <source>
        <strain evidence="2 3">DSM 45533</strain>
    </source>
</reference>
<dbReference type="Gene3D" id="3.40.430.10">
    <property type="entry name" value="Dihydrofolate Reductase, subunit A"/>
    <property type="match status" value="1"/>
</dbReference>
<feature type="domain" description="Bacterial bifunctional deaminase-reductase C-terminal" evidence="1">
    <location>
        <begin position="4"/>
        <end position="172"/>
    </location>
</feature>
<protein>
    <submittedName>
        <fullName evidence="2">Dihydrofolate reductase</fullName>
    </submittedName>
</protein>
<name>A0A7W0CJJ6_9ACTN</name>
<dbReference type="InterPro" id="IPR024072">
    <property type="entry name" value="DHFR-like_dom_sf"/>
</dbReference>
<gene>
    <name evidence="2" type="ORF">HNR30_003634</name>
</gene>
<dbReference type="PANTHER" id="PTHR38011:SF11">
    <property type="entry name" value="2,5-DIAMINO-6-RIBOSYLAMINO-4(3H)-PYRIMIDINONE 5'-PHOSPHATE REDUCTASE"/>
    <property type="match status" value="1"/>
</dbReference>
<dbReference type="EMBL" id="JACDUR010000003">
    <property type="protein sequence ID" value="MBA2892293.1"/>
    <property type="molecule type" value="Genomic_DNA"/>
</dbReference>
<dbReference type="GO" id="GO:0008703">
    <property type="term" value="F:5-amino-6-(5-phosphoribosylamino)uracil reductase activity"/>
    <property type="evidence" value="ECO:0007669"/>
    <property type="project" value="InterPro"/>
</dbReference>
<dbReference type="Proteomes" id="UP000530928">
    <property type="component" value="Unassembled WGS sequence"/>
</dbReference>
<dbReference type="Pfam" id="PF01872">
    <property type="entry name" value="RibD_C"/>
    <property type="match status" value="1"/>
</dbReference>
<evidence type="ECO:0000313" key="3">
    <source>
        <dbReference type="Proteomes" id="UP000530928"/>
    </source>
</evidence>
<evidence type="ECO:0000313" key="2">
    <source>
        <dbReference type="EMBL" id="MBA2892293.1"/>
    </source>
</evidence>
<accession>A0A7W0CJJ6</accession>
<evidence type="ECO:0000259" key="1">
    <source>
        <dbReference type="Pfam" id="PF01872"/>
    </source>
</evidence>
<keyword evidence="3" id="KW-1185">Reference proteome</keyword>
<dbReference type="SUPFAM" id="SSF53597">
    <property type="entry name" value="Dihydrofolate reductase-like"/>
    <property type="match status" value="1"/>
</dbReference>
<dbReference type="InterPro" id="IPR050765">
    <property type="entry name" value="Riboflavin_Biosynth_HTPR"/>
</dbReference>
<proteinExistence type="predicted"/>
<dbReference type="GO" id="GO:0009231">
    <property type="term" value="P:riboflavin biosynthetic process"/>
    <property type="evidence" value="ECO:0007669"/>
    <property type="project" value="InterPro"/>
</dbReference>
<dbReference type="InterPro" id="IPR002734">
    <property type="entry name" value="RibDG_C"/>
</dbReference>
<sequence>MREVVLYHLMSLDGVAYEEPGDWLADEGDHLIDCLGQVIATQDDVLLGRGTYDYWVGHWPVSDFEPFATFINSVRKHVVTSSELTSTWTNTVVAHAPAVDYVTDLKQRPGGDIGVHGSLHLARSLMGAGLIDRMRLVVAPAVVGQGRRVFEAEDVVRSWTLSGVEQGRSGTLFLDYVRR</sequence>